<proteinExistence type="predicted"/>
<accession>A0ABN8ZRI6</accession>
<protein>
    <submittedName>
        <fullName evidence="1">Uncharacterized protein</fullName>
    </submittedName>
</protein>
<sequence length="103" mass="10899">MVWRLPHMGLTTGHSISSPLPTPGKFRGSNPGSAFPATRLIQDPPSHLIITWEFTRVSGSLSGAGAGGSVKTNMHVFCHRTPGLGGSTRMKGICSCVWESPVL</sequence>
<dbReference type="Proteomes" id="UP001176941">
    <property type="component" value="Chromosome 5"/>
</dbReference>
<reference evidence="1" key="1">
    <citation type="submission" date="2023-04" db="EMBL/GenBank/DDBJ databases">
        <authorList>
            <consortium name="ELIXIR-Norway"/>
        </authorList>
    </citation>
    <scope>NUCLEOTIDE SEQUENCE [LARGE SCALE GENOMIC DNA]</scope>
</reference>
<keyword evidence="2" id="KW-1185">Reference proteome</keyword>
<dbReference type="EMBL" id="OX459941">
    <property type="protein sequence ID" value="CAI9176045.1"/>
    <property type="molecule type" value="Genomic_DNA"/>
</dbReference>
<evidence type="ECO:0000313" key="1">
    <source>
        <dbReference type="EMBL" id="CAI9176045.1"/>
    </source>
</evidence>
<gene>
    <name evidence="1" type="ORF">MRATA1EN1_LOCUS25007</name>
</gene>
<name>A0ABN8ZRI6_RANTA</name>
<organism evidence="1 2">
    <name type="scientific">Rangifer tarandus platyrhynchus</name>
    <name type="common">Svalbard reindeer</name>
    <dbReference type="NCBI Taxonomy" id="3082113"/>
    <lineage>
        <taxon>Eukaryota</taxon>
        <taxon>Metazoa</taxon>
        <taxon>Chordata</taxon>
        <taxon>Craniata</taxon>
        <taxon>Vertebrata</taxon>
        <taxon>Euteleostomi</taxon>
        <taxon>Mammalia</taxon>
        <taxon>Eutheria</taxon>
        <taxon>Laurasiatheria</taxon>
        <taxon>Artiodactyla</taxon>
        <taxon>Ruminantia</taxon>
        <taxon>Pecora</taxon>
        <taxon>Cervidae</taxon>
        <taxon>Odocoileinae</taxon>
        <taxon>Rangifer</taxon>
    </lineage>
</organism>
<evidence type="ECO:0000313" key="2">
    <source>
        <dbReference type="Proteomes" id="UP001176941"/>
    </source>
</evidence>